<dbReference type="GO" id="GO:0000150">
    <property type="term" value="F:DNA strand exchange activity"/>
    <property type="evidence" value="ECO:0007669"/>
    <property type="project" value="UniProtKB-KW"/>
</dbReference>
<dbReference type="CDD" id="cd03768">
    <property type="entry name" value="SR_ResInv"/>
    <property type="match status" value="1"/>
</dbReference>
<dbReference type="AlphaFoldDB" id="A0A656HBK2"/>
<evidence type="ECO:0000256" key="1">
    <source>
        <dbReference type="ARBA" id="ARBA00009913"/>
    </source>
</evidence>
<evidence type="ECO:0000256" key="3">
    <source>
        <dbReference type="ARBA" id="ARBA00023100"/>
    </source>
</evidence>
<dbReference type="PANTHER" id="PTHR30461:SF26">
    <property type="entry name" value="RESOLVASE HOMOLOG YNEB"/>
    <property type="match status" value="1"/>
</dbReference>
<dbReference type="PROSITE" id="PS00397">
    <property type="entry name" value="RECOMBINASES_1"/>
    <property type="match status" value="1"/>
</dbReference>
<dbReference type="RefSeq" id="WP_002708439.1">
    <property type="nucleotide sequence ID" value="NZ_JH651384.1"/>
</dbReference>
<dbReference type="GO" id="GO:0015074">
    <property type="term" value="P:DNA integration"/>
    <property type="evidence" value="ECO:0007669"/>
    <property type="project" value="UniProtKB-KW"/>
</dbReference>
<keyword evidence="5" id="KW-0233">DNA recombination</keyword>
<dbReference type="InterPro" id="IPR006119">
    <property type="entry name" value="Resolv_N"/>
</dbReference>
<comment type="similarity">
    <text evidence="1">Belongs to the site-specific recombinase resolvase family.</text>
</comment>
<reference evidence="10" key="1">
    <citation type="journal article" date="2011" name="Stand. Genomic Sci.">
        <title>Genome sequence of the filamentous, gliding Thiothrix nivea neotype strain (JP2(T)).</title>
        <authorList>
            <person name="Lapidus A."/>
            <person name="Nolan M."/>
            <person name="Lucas S."/>
            <person name="Glavina Del Rio T."/>
            <person name="Tice H."/>
            <person name="Cheng J.F."/>
            <person name="Tapia R."/>
            <person name="Han C."/>
            <person name="Goodwin L."/>
            <person name="Pitluck S."/>
            <person name="Liolios K."/>
            <person name="Pagani I."/>
            <person name="Ivanova N."/>
            <person name="Huntemann M."/>
            <person name="Mavromatis K."/>
            <person name="Mikhailova N."/>
            <person name="Pati A."/>
            <person name="Chen A."/>
            <person name="Palaniappan K."/>
            <person name="Land M."/>
            <person name="Brambilla E.M."/>
            <person name="Rohde M."/>
            <person name="Abt B."/>
            <person name="Verbarg S."/>
            <person name="Goker M."/>
            <person name="Bristow J."/>
            <person name="Eisen J.A."/>
            <person name="Markowitz V."/>
            <person name="Hugenholtz P."/>
            <person name="Kyrpides N.C."/>
            <person name="Klenk H.P."/>
            <person name="Woyke T."/>
        </authorList>
    </citation>
    <scope>NUCLEOTIDE SEQUENCE [LARGE SCALE GENOMIC DNA]</scope>
    <source>
        <strain evidence="10">ATCC 35100 / DSM 5205 / JP2</strain>
    </source>
</reference>
<evidence type="ECO:0000256" key="4">
    <source>
        <dbReference type="ARBA" id="ARBA00023125"/>
    </source>
</evidence>
<sequence length="184" mass="20280">MALVGYARVSTLDQDHTTQIDRLKVAGCKKIFSEKKSGTSKKGRTALDECLNYLREGDTLVFTKIDRLARSSRDLHNLVHDLEDKGVTIMALDQAIDTRTPHGKAFLGMLAVFAEFETNIRKERQLEGIAKAKQEGAYTGRKPTAQAKRQEMEKLLAEGMSKPKIAKALGVSVASVYNVLKSAA</sequence>
<dbReference type="PANTHER" id="PTHR30461">
    <property type="entry name" value="DNA-INVERTASE FROM LAMBDOID PROPHAGE"/>
    <property type="match status" value="1"/>
</dbReference>
<dbReference type="SMART" id="SM00857">
    <property type="entry name" value="Resolvase"/>
    <property type="match status" value="1"/>
</dbReference>
<evidence type="ECO:0000313" key="10">
    <source>
        <dbReference type="Proteomes" id="UP000005317"/>
    </source>
</evidence>
<protein>
    <submittedName>
        <fullName evidence="9">Resolvase domain-containing protein</fullName>
    </submittedName>
</protein>
<evidence type="ECO:0000313" key="9">
    <source>
        <dbReference type="EMBL" id="EIJ34511.1"/>
    </source>
</evidence>
<dbReference type="InterPro" id="IPR009057">
    <property type="entry name" value="Homeodomain-like_sf"/>
</dbReference>
<name>A0A656HBK2_THINJ</name>
<dbReference type="PROSITE" id="PS00398">
    <property type="entry name" value="RECOMBINASES_2"/>
    <property type="match status" value="1"/>
</dbReference>
<gene>
    <name evidence="9" type="ORF">Thini_1935</name>
</gene>
<keyword evidence="4" id="KW-0238">DNA-binding</keyword>
<dbReference type="Gene3D" id="1.10.10.60">
    <property type="entry name" value="Homeodomain-like"/>
    <property type="match status" value="1"/>
</dbReference>
<dbReference type="InterPro" id="IPR036162">
    <property type="entry name" value="Resolvase-like_N_sf"/>
</dbReference>
<dbReference type="PROSITE" id="PS51736">
    <property type="entry name" value="RECOMBINASES_3"/>
    <property type="match status" value="1"/>
</dbReference>
<dbReference type="Pfam" id="PF00239">
    <property type="entry name" value="Resolvase"/>
    <property type="match status" value="1"/>
</dbReference>
<dbReference type="Pfam" id="PF02796">
    <property type="entry name" value="HTH_7"/>
    <property type="match status" value="1"/>
</dbReference>
<dbReference type="GO" id="GO:0003677">
    <property type="term" value="F:DNA binding"/>
    <property type="evidence" value="ECO:0007669"/>
    <property type="project" value="UniProtKB-KW"/>
</dbReference>
<dbReference type="InterPro" id="IPR006118">
    <property type="entry name" value="Recombinase_CS"/>
</dbReference>
<dbReference type="Proteomes" id="UP000005317">
    <property type="component" value="Unassembled WGS sequence"/>
</dbReference>
<dbReference type="EMBL" id="JH651384">
    <property type="protein sequence ID" value="EIJ34511.1"/>
    <property type="molecule type" value="Genomic_DNA"/>
</dbReference>
<keyword evidence="2" id="KW-0229">DNA integration</keyword>
<evidence type="ECO:0000259" key="8">
    <source>
        <dbReference type="PROSITE" id="PS51736"/>
    </source>
</evidence>
<feature type="domain" description="Resolvase/invertase-type recombinase catalytic" evidence="8">
    <location>
        <begin position="2"/>
        <end position="136"/>
    </location>
</feature>
<evidence type="ECO:0000256" key="7">
    <source>
        <dbReference type="PROSITE-ProRule" id="PRU10137"/>
    </source>
</evidence>
<evidence type="ECO:0000256" key="6">
    <source>
        <dbReference type="PIRSR" id="PIRSR606118-50"/>
    </source>
</evidence>
<organism evidence="9 10">
    <name type="scientific">Thiothrix nivea (strain ATCC 35100 / DSM 5205 / JP2)</name>
    <dbReference type="NCBI Taxonomy" id="870187"/>
    <lineage>
        <taxon>Bacteria</taxon>
        <taxon>Pseudomonadati</taxon>
        <taxon>Pseudomonadota</taxon>
        <taxon>Gammaproteobacteria</taxon>
        <taxon>Thiotrichales</taxon>
        <taxon>Thiotrichaceae</taxon>
        <taxon>Thiothrix</taxon>
    </lineage>
</organism>
<keyword evidence="10" id="KW-1185">Reference proteome</keyword>
<evidence type="ECO:0000256" key="2">
    <source>
        <dbReference type="ARBA" id="ARBA00022908"/>
    </source>
</evidence>
<keyword evidence="3" id="KW-0230">DNA invertase</keyword>
<dbReference type="SUPFAM" id="SSF46689">
    <property type="entry name" value="Homeodomain-like"/>
    <property type="match status" value="1"/>
</dbReference>
<dbReference type="OrthoDB" id="9797501at2"/>
<feature type="active site" description="O-(5'-phospho-DNA)-serine intermediate" evidence="6 7">
    <location>
        <position position="10"/>
    </location>
</feature>
<dbReference type="InterPro" id="IPR006120">
    <property type="entry name" value="Resolvase_HTH_dom"/>
</dbReference>
<dbReference type="SUPFAM" id="SSF53041">
    <property type="entry name" value="Resolvase-like"/>
    <property type="match status" value="1"/>
</dbReference>
<evidence type="ECO:0000256" key="5">
    <source>
        <dbReference type="ARBA" id="ARBA00023172"/>
    </source>
</evidence>
<dbReference type="Gene3D" id="3.40.50.1390">
    <property type="entry name" value="Resolvase, N-terminal catalytic domain"/>
    <property type="match status" value="1"/>
</dbReference>
<dbReference type="FunFam" id="3.40.50.1390:FF:000001">
    <property type="entry name" value="DNA recombinase"/>
    <property type="match status" value="1"/>
</dbReference>
<proteinExistence type="inferred from homology"/>
<accession>A0A656HBK2</accession>
<dbReference type="InterPro" id="IPR050639">
    <property type="entry name" value="SSR_resolvase"/>
</dbReference>